<gene>
    <name evidence="2" type="primary">pilM</name>
    <name evidence="2" type="ORF">JIN84_14745</name>
</gene>
<dbReference type="Gene3D" id="3.30.420.40">
    <property type="match status" value="2"/>
</dbReference>
<dbReference type="EMBL" id="JAENIK010000011">
    <property type="protein sequence ID" value="MBK1816881.1"/>
    <property type="molecule type" value="Genomic_DNA"/>
</dbReference>
<evidence type="ECO:0000313" key="2">
    <source>
        <dbReference type="EMBL" id="MBK1816881.1"/>
    </source>
</evidence>
<dbReference type="NCBIfam" id="NF045709">
    <property type="entry name" value="Amuc_1101_fam"/>
    <property type="match status" value="1"/>
</dbReference>
<proteinExistence type="predicted"/>
<dbReference type="CDD" id="cd24049">
    <property type="entry name" value="ASKHA_NBD_PilM"/>
    <property type="match status" value="1"/>
</dbReference>
<dbReference type="RefSeq" id="WP_200351805.1">
    <property type="nucleotide sequence ID" value="NZ_BAABHZ010000006.1"/>
</dbReference>
<comment type="caution">
    <text evidence="2">The sequence shown here is derived from an EMBL/GenBank/DDBJ whole genome shotgun (WGS) entry which is preliminary data.</text>
</comment>
<dbReference type="InterPro" id="IPR050696">
    <property type="entry name" value="FtsA/MreB"/>
</dbReference>
<dbReference type="InterPro" id="IPR005883">
    <property type="entry name" value="PilM"/>
</dbReference>
<keyword evidence="1" id="KW-0812">Transmembrane</keyword>
<protein>
    <submittedName>
        <fullName evidence="2">Type IV pilus assembly protein PilM</fullName>
    </submittedName>
</protein>
<dbReference type="NCBIfam" id="TIGR01175">
    <property type="entry name" value="pilM"/>
    <property type="match status" value="1"/>
</dbReference>
<feature type="transmembrane region" description="Helical" evidence="1">
    <location>
        <begin position="375"/>
        <end position="393"/>
    </location>
</feature>
<evidence type="ECO:0000313" key="3">
    <source>
        <dbReference type="Proteomes" id="UP000600139"/>
    </source>
</evidence>
<name>A0A934R4B2_9BACT</name>
<keyword evidence="1" id="KW-1133">Transmembrane helix</keyword>
<dbReference type="Proteomes" id="UP000600139">
    <property type="component" value="Unassembled WGS sequence"/>
</dbReference>
<dbReference type="SUPFAM" id="SSF53067">
    <property type="entry name" value="Actin-like ATPase domain"/>
    <property type="match status" value="2"/>
</dbReference>
<organism evidence="2 3">
    <name type="scientific">Luteolibacter yonseiensis</name>
    <dbReference type="NCBI Taxonomy" id="1144680"/>
    <lineage>
        <taxon>Bacteria</taxon>
        <taxon>Pseudomonadati</taxon>
        <taxon>Verrucomicrobiota</taxon>
        <taxon>Verrucomicrobiia</taxon>
        <taxon>Verrucomicrobiales</taxon>
        <taxon>Verrucomicrobiaceae</taxon>
        <taxon>Luteolibacter</taxon>
    </lineage>
</organism>
<dbReference type="InterPro" id="IPR043129">
    <property type="entry name" value="ATPase_NBD"/>
</dbReference>
<dbReference type="Gene3D" id="3.30.1490.300">
    <property type="match status" value="1"/>
</dbReference>
<dbReference type="AlphaFoldDB" id="A0A934R4B2"/>
<keyword evidence="1" id="KW-0472">Membrane</keyword>
<keyword evidence="3" id="KW-1185">Reference proteome</keyword>
<dbReference type="PANTHER" id="PTHR32432">
    <property type="entry name" value="CELL DIVISION PROTEIN FTSA-RELATED"/>
    <property type="match status" value="1"/>
</dbReference>
<dbReference type="Pfam" id="PF11104">
    <property type="entry name" value="PilM_2"/>
    <property type="match status" value="1"/>
</dbReference>
<reference evidence="2" key="1">
    <citation type="submission" date="2021-01" db="EMBL/GenBank/DDBJ databases">
        <title>Modified the classification status of verrucomicrobia.</title>
        <authorList>
            <person name="Feng X."/>
        </authorList>
    </citation>
    <scope>NUCLEOTIDE SEQUENCE</scope>
    <source>
        <strain evidence="2">JCM 18052</strain>
    </source>
</reference>
<dbReference type="PANTHER" id="PTHR32432:SF3">
    <property type="entry name" value="ETHANOLAMINE UTILIZATION PROTEIN EUTJ"/>
    <property type="match status" value="1"/>
</dbReference>
<sequence>MADNQTTVALNIGSQRVGMAVFEGSKNGGLVLKSYDSETIVADPAMEAAKASQIRIAIADLAQRLKVGKTKARYAISGQSVFTRFVKLPPLQDDNIEQLVTFEAQQHVPFPLAEVVWDYELIEGADEKEVVIVAIKADALDEINTSVNDSGLGTSEVDVAPMALYNAFRATYGNPDEPILLIDIGAKTSNLLYIEGRRFFTRSIAIGGGAVTAAIAKEYGISFMDAEHQKIANGLVALGGGHTEQLDETVAALAMVIRNALTRLPAEIARTTNYYRSQHGGSAPRRILLAGGGANLPYTLEFFQEKLNLPVEYFNPVRNVTVGKGVDAAVIQREGHLMGELVGLGLRSVGKAAISIDLVPQVVEQARAADKRKPFLIGAAVILLGGFAAWAAFQNLAASKAAEEATRMSDSRDNLAPIKNDIAALLKREDSLRKIATAYTDAERDHAFWLDLLAEVRGAFASDAVWVTDIEPLSGYDPLAEVEKTTGKAGAAKAKSGKSVIKPEFAAVAYGQTAMVDVRADEPEAGKRPARNAKPVDAAPSGTANAVRIRGFWRQTPKGQNVVSELLKNLRDKSALFQFKTKDTKGAETVLPDNKILDITVQGAAGELALPFEITLPLAREVVIK</sequence>
<dbReference type="InterPro" id="IPR054809">
    <property type="entry name" value="Amuc_1101-like"/>
</dbReference>
<evidence type="ECO:0000256" key="1">
    <source>
        <dbReference type="SAM" id="Phobius"/>
    </source>
</evidence>
<accession>A0A934R4B2</accession>